<protein>
    <recommendedName>
        <fullName evidence="7">Fibronectin type-III domain-containing protein</fullName>
    </recommendedName>
</protein>
<feature type="domain" description="Fibronectin type-III" evidence="7">
    <location>
        <begin position="473"/>
        <end position="568"/>
    </location>
</feature>
<dbReference type="SMART" id="SM00060">
    <property type="entry name" value="FN3"/>
    <property type="match status" value="6"/>
</dbReference>
<dbReference type="RefSeq" id="WP_203851958.1">
    <property type="nucleotide sequence ID" value="NZ_BAAAVW010000027.1"/>
</dbReference>
<keyword evidence="2" id="KW-0378">Hydrolase</keyword>
<dbReference type="InterPro" id="IPR013783">
    <property type="entry name" value="Ig-like_fold"/>
</dbReference>
<dbReference type="Proteomes" id="UP000660611">
    <property type="component" value="Unassembled WGS sequence"/>
</dbReference>
<dbReference type="InterPro" id="IPR003961">
    <property type="entry name" value="FN3_dom"/>
</dbReference>
<evidence type="ECO:0000313" key="9">
    <source>
        <dbReference type="Proteomes" id="UP000660611"/>
    </source>
</evidence>
<evidence type="ECO:0000256" key="6">
    <source>
        <dbReference type="SAM" id="SignalP"/>
    </source>
</evidence>
<dbReference type="GO" id="GO:0016798">
    <property type="term" value="F:hydrolase activity, acting on glycosyl bonds"/>
    <property type="evidence" value="ECO:0007669"/>
    <property type="project" value="UniProtKB-KW"/>
</dbReference>
<dbReference type="PANTHER" id="PTHR46708:SF2">
    <property type="entry name" value="FIBRONECTIN TYPE-III DOMAIN-CONTAINING PROTEIN"/>
    <property type="match status" value="1"/>
</dbReference>
<evidence type="ECO:0000256" key="2">
    <source>
        <dbReference type="ARBA" id="ARBA00023295"/>
    </source>
</evidence>
<dbReference type="EMBL" id="BONQ01000129">
    <property type="protein sequence ID" value="GIG50312.1"/>
    <property type="molecule type" value="Genomic_DNA"/>
</dbReference>
<accession>A0A919PV67</accession>
<feature type="domain" description="Fibronectin type-III" evidence="7">
    <location>
        <begin position="569"/>
        <end position="665"/>
    </location>
</feature>
<feature type="transmembrane region" description="Helical" evidence="5">
    <location>
        <begin position="953"/>
        <end position="975"/>
    </location>
</feature>
<feature type="domain" description="Fibronectin type-III" evidence="7">
    <location>
        <begin position="276"/>
        <end position="371"/>
    </location>
</feature>
<keyword evidence="5" id="KW-0812">Transmembrane</keyword>
<dbReference type="Pfam" id="PF00041">
    <property type="entry name" value="fn3"/>
    <property type="match status" value="4"/>
</dbReference>
<keyword evidence="1" id="KW-0677">Repeat</keyword>
<dbReference type="InterPro" id="IPR036116">
    <property type="entry name" value="FN3_sf"/>
</dbReference>
<keyword evidence="5" id="KW-0472">Membrane</keyword>
<organism evidence="8 9">
    <name type="scientific">Dactylosporangium siamense</name>
    <dbReference type="NCBI Taxonomy" id="685454"/>
    <lineage>
        <taxon>Bacteria</taxon>
        <taxon>Bacillati</taxon>
        <taxon>Actinomycetota</taxon>
        <taxon>Actinomycetes</taxon>
        <taxon>Micromonosporales</taxon>
        <taxon>Micromonosporaceae</taxon>
        <taxon>Dactylosporangium</taxon>
    </lineage>
</organism>
<name>A0A919PV67_9ACTN</name>
<feature type="chain" id="PRO_5038425048" description="Fibronectin type-III domain-containing protein" evidence="6">
    <location>
        <begin position="32"/>
        <end position="984"/>
    </location>
</feature>
<comment type="caution">
    <text evidence="8">The sequence shown here is derived from an EMBL/GenBank/DDBJ whole genome shotgun (WGS) entry which is preliminary data.</text>
</comment>
<keyword evidence="5" id="KW-1133">Transmembrane helix</keyword>
<feature type="domain" description="Fibronectin type-III" evidence="7">
    <location>
        <begin position="373"/>
        <end position="469"/>
    </location>
</feature>
<evidence type="ECO:0000259" key="7">
    <source>
        <dbReference type="PROSITE" id="PS50853"/>
    </source>
</evidence>
<feature type="region of interest" description="Disordered" evidence="4">
    <location>
        <begin position="163"/>
        <end position="205"/>
    </location>
</feature>
<keyword evidence="9" id="KW-1185">Reference proteome</keyword>
<sequence>MRKFVSGIVAVLATTLSTGVLITAAASPAAASGPTSFSYTGAPQTYTIPAGATKLQVVLKGAQGAGGNGGPGGVVSVVITTPPSLGGTIQVMVGGSGGWNGGGSATSGGGNGGGASDIRQGTCAATLSCAAGDRTVVAGGGGGGVNYDGGGGGKPAMPAYNTSGVGSNFGREGGPGTQVGGGAGGTAASGAGAGSAGAQGTGGAGGTGTVGGSGGGGGYYGGGGGGGTNSGGSVGGPGGGGSSYVDATRQDAAPTYTNADNYNTGSIEISTLGPPAPSGVSAQVTAGTGAIGLQWTAPGGGADSYVVYQATNSGGPFTAVASGTCAAPTGTSCTFTGTPGQAYYFTVAAVLSAAEGAASNPAVSATAIEPPAPPGTVSGAATGDGTMTVTWTDPSTAGAPASTYQVLVSAGAGSFAAAAAGTCFTGPVTSPCTVTGLTGGTSYRFQIVASNAAGTGSASNPSTGVVAVAAPGAPTPTSVTVTGSGTVTVAWSGPSEATTGFKVYSSTGGPYTAVAAGTCAAAPTSSPCTVTGLAPGQAYHFTISAVSGVLEGSQSVPSGEVTAITTPGPPGTPALTLAGARSLRVTWTYPSSSTAPATGFRVTLSKNGGPYTSVTTGPCAAPAASPCVLGGLEAGAAYRVRVTATNAAGTGSESTDATPVTAADAPAAPTIASVVPGDGQAVVTWTSAAQSVTFHAAAVPTTGSGPTLRCQAAAPALTCTIVGLANGTGYTITVLASGDLDSSPSSPATVTPSVAPAAPVVTVQGGTASITVSWTAAAAGSGIGGYLVTATPGPATCETGPTGTGCVLGAIAGTSYTVSVVAKGTFGRDSAAGVSAAVTPTTPPLPAAPPSSAAELTTDQGDISTAAPGQRIVVVGHGFAPHSTVTIAVYSTPKVLATAVADAAGDVEQPVTVPADLAAGAHNLIALGVDSNGLTHTLALAVTVPSAAASLPVTGIALSTMLTVALTSVAAGALLRSVGNGFRR</sequence>
<dbReference type="CDD" id="cd00063">
    <property type="entry name" value="FN3"/>
    <property type="match status" value="4"/>
</dbReference>
<keyword evidence="6" id="KW-0732">Signal</keyword>
<gene>
    <name evidence="8" type="ORF">Dsi01nite_083530</name>
</gene>
<evidence type="ECO:0000313" key="8">
    <source>
        <dbReference type="EMBL" id="GIG50312.1"/>
    </source>
</evidence>
<dbReference type="SUPFAM" id="SSF49265">
    <property type="entry name" value="Fibronectin type III"/>
    <property type="match status" value="4"/>
</dbReference>
<dbReference type="InterPro" id="IPR050991">
    <property type="entry name" value="ECM_Regulatory_Proteins"/>
</dbReference>
<keyword evidence="2" id="KW-0326">Glycosidase</keyword>
<dbReference type="GO" id="GO:0000272">
    <property type="term" value="P:polysaccharide catabolic process"/>
    <property type="evidence" value="ECO:0007669"/>
    <property type="project" value="UniProtKB-KW"/>
</dbReference>
<feature type="signal peptide" evidence="6">
    <location>
        <begin position="1"/>
        <end position="31"/>
    </location>
</feature>
<evidence type="ECO:0000256" key="1">
    <source>
        <dbReference type="ARBA" id="ARBA00022737"/>
    </source>
</evidence>
<keyword evidence="3" id="KW-0119">Carbohydrate metabolism</keyword>
<dbReference type="PANTHER" id="PTHR46708">
    <property type="entry name" value="TENASCIN"/>
    <property type="match status" value="1"/>
</dbReference>
<evidence type="ECO:0000256" key="4">
    <source>
        <dbReference type="SAM" id="MobiDB-lite"/>
    </source>
</evidence>
<dbReference type="AlphaFoldDB" id="A0A919PV67"/>
<feature type="domain" description="Fibronectin type-III" evidence="7">
    <location>
        <begin position="755"/>
        <end position="844"/>
    </location>
</feature>
<dbReference type="PROSITE" id="PS50853">
    <property type="entry name" value="FN3"/>
    <property type="match status" value="5"/>
</dbReference>
<proteinExistence type="predicted"/>
<dbReference type="Gene3D" id="2.60.40.10">
    <property type="entry name" value="Immunoglobulins"/>
    <property type="match status" value="6"/>
</dbReference>
<keyword evidence="3" id="KW-0624">Polysaccharide degradation</keyword>
<evidence type="ECO:0000256" key="3">
    <source>
        <dbReference type="ARBA" id="ARBA00023326"/>
    </source>
</evidence>
<reference evidence="8" key="1">
    <citation type="submission" date="2021-01" db="EMBL/GenBank/DDBJ databases">
        <title>Whole genome shotgun sequence of Dactylosporangium siamense NBRC 106093.</title>
        <authorList>
            <person name="Komaki H."/>
            <person name="Tamura T."/>
        </authorList>
    </citation>
    <scope>NUCLEOTIDE SEQUENCE</scope>
    <source>
        <strain evidence="8">NBRC 106093</strain>
    </source>
</reference>
<evidence type="ECO:0000256" key="5">
    <source>
        <dbReference type="SAM" id="Phobius"/>
    </source>
</evidence>
<feature type="compositionally biased region" description="Gly residues" evidence="4">
    <location>
        <begin position="171"/>
        <end position="205"/>
    </location>
</feature>